<sequence length="795" mass="89290">MLGSILSIIKRTKSFSTKIFFWLLLSSLLIDSIHSQTPFIHSNHNRSSSNSHLDPISYFHHLFSQAIPLKLEPSRTKVFLITSSPLSNINEKNTNNNNNNSTDPFQSSSLLSSSSSSSPLISSTISTVSNHNETDLIFNSVGQPVERRKSIYMLFPREQLLTSASDTINNNRSIGNDSQLLTNPFSSAPYQSSNDFINTLIQNVFSDLTLQSLPPEEILFGKLPIRSNSNSNQSSSSSSIFQLNTDEIFGTNNTVSNQSISSIPKEFSTTPSITNSNNYQPNPPFNITPSPISISDNWRYPPIPPRYEAGVQYSEPDEPMLGLERDAYNVDLTRLSSTIGRQASNRISDNPTTTTIVSDNFNNRLNPTTIPINNFDSPSLPSTRSTEIPDLRRVLNRTLSNTSRAPNLVLHEQYSDVDSNPKRTQINSYEFPNRNYSEIQNNFGLSLKPTTATTSTASLAKPLLKISQPSINEDSPIDQSLIRTQRPLILDTTTHNDQLYRTVWPFLNPNLATTRANISKISPNTWSHSPLNYLQNPNISIYERVWPVVQPQTFKHNSTSNRSNWLRIDPRKNNNFTSILAKWEQSNRLHFRNHSSHLNDWPRIKVRNYSLPYQTNSLLNSTYHPKVIPIPATSTLSRADPIFRTTRPNLLNLNGLTVPGFSTSDLSIEKVFHPNTSTTQKFNFEDNYDFQGTSVSPPYDLTNPTHSVAIEINRKQSTESPSLDQARLQAIYSSISQRSKPRLHSSSSSSSRLSSNVVNDSEQDSVMISSAIAQNLVNIISLPNYKFYLGKKGQL</sequence>
<reference evidence="3" key="2">
    <citation type="submission" date="2020-01" db="EMBL/GenBank/DDBJ databases">
        <authorList>
            <person name="Korhonen P.K.K."/>
            <person name="Guangxu M.G."/>
            <person name="Wang T.W."/>
            <person name="Stroehlein A.J.S."/>
            <person name="Young N.D."/>
            <person name="Ang C.-S.A."/>
            <person name="Fernando D.W.F."/>
            <person name="Lu H.L."/>
            <person name="Taylor S.T."/>
            <person name="Ehtesham M.E.M."/>
            <person name="Najaraj S.H.N."/>
            <person name="Harsha G.H.G."/>
            <person name="Madugundu A.M."/>
            <person name="Renuse S.R."/>
            <person name="Holt D.H."/>
            <person name="Pandey A.P."/>
            <person name="Papenfuss A.P."/>
            <person name="Gasser R.B.G."/>
            <person name="Fischer K.F."/>
        </authorList>
    </citation>
    <scope>NUCLEOTIDE SEQUENCE</scope>
    <source>
        <strain evidence="3">SSS_KF_BRIS2020</strain>
    </source>
</reference>
<dbReference type="OrthoDB" id="10541571at2759"/>
<gene>
    <name evidence="3" type="ORF">SSS_33</name>
</gene>
<evidence type="ECO:0000256" key="2">
    <source>
        <dbReference type="SAM" id="SignalP"/>
    </source>
</evidence>
<protein>
    <submittedName>
        <fullName evidence="3 4">Uncharacterized protein</fullName>
    </submittedName>
</protein>
<keyword evidence="2" id="KW-0732">Signal</keyword>
<accession>A0A834R6M5</accession>
<evidence type="ECO:0000313" key="5">
    <source>
        <dbReference type="Proteomes" id="UP000070412"/>
    </source>
</evidence>
<evidence type="ECO:0000256" key="1">
    <source>
        <dbReference type="SAM" id="MobiDB-lite"/>
    </source>
</evidence>
<feature type="compositionally biased region" description="Low complexity" evidence="1">
    <location>
        <begin position="744"/>
        <end position="755"/>
    </location>
</feature>
<proteinExistence type="predicted"/>
<feature type="region of interest" description="Disordered" evidence="1">
    <location>
        <begin position="737"/>
        <end position="758"/>
    </location>
</feature>
<feature type="region of interest" description="Disordered" evidence="1">
    <location>
        <begin position="89"/>
        <end position="115"/>
    </location>
</feature>
<feature type="signal peptide" evidence="2">
    <location>
        <begin position="1"/>
        <end position="35"/>
    </location>
</feature>
<organism evidence="3">
    <name type="scientific">Sarcoptes scabiei</name>
    <name type="common">Itch mite</name>
    <name type="synonym">Acarus scabiei</name>
    <dbReference type="NCBI Taxonomy" id="52283"/>
    <lineage>
        <taxon>Eukaryota</taxon>
        <taxon>Metazoa</taxon>
        <taxon>Ecdysozoa</taxon>
        <taxon>Arthropoda</taxon>
        <taxon>Chelicerata</taxon>
        <taxon>Arachnida</taxon>
        <taxon>Acari</taxon>
        <taxon>Acariformes</taxon>
        <taxon>Sarcoptiformes</taxon>
        <taxon>Astigmata</taxon>
        <taxon>Psoroptidia</taxon>
        <taxon>Sarcoptoidea</taxon>
        <taxon>Sarcoptidae</taxon>
        <taxon>Sarcoptinae</taxon>
        <taxon>Sarcoptes</taxon>
    </lineage>
</organism>
<keyword evidence="5" id="KW-1185">Reference proteome</keyword>
<feature type="compositionally biased region" description="Low complexity" evidence="1">
    <location>
        <begin position="89"/>
        <end position="100"/>
    </location>
</feature>
<evidence type="ECO:0000313" key="3">
    <source>
        <dbReference type="EMBL" id="KAF7491859.1"/>
    </source>
</evidence>
<name>A0A834R6M5_SARSC</name>
<evidence type="ECO:0000313" key="4">
    <source>
        <dbReference type="EnsemblMetazoa" id="KAF7491859.1"/>
    </source>
</evidence>
<dbReference type="EnsemblMetazoa" id="SSS_33s_mrna">
    <property type="protein sequence ID" value="KAF7491859.1"/>
    <property type="gene ID" value="SSS_33"/>
</dbReference>
<reference evidence="5" key="1">
    <citation type="journal article" date="2020" name="PLoS Negl. Trop. Dis.">
        <title>High-quality nuclear genome for Sarcoptes scabiei-A critical resource for a neglected parasite.</title>
        <authorList>
            <person name="Korhonen P.K."/>
            <person name="Gasser R.B."/>
            <person name="Ma G."/>
            <person name="Wang T."/>
            <person name="Stroehlein A.J."/>
            <person name="Young N.D."/>
            <person name="Ang C.S."/>
            <person name="Fernando D.D."/>
            <person name="Lu H.C."/>
            <person name="Taylor S."/>
            <person name="Reynolds S.L."/>
            <person name="Mofiz E."/>
            <person name="Najaraj S.H."/>
            <person name="Gowda H."/>
            <person name="Madugundu A."/>
            <person name="Renuse S."/>
            <person name="Holt D."/>
            <person name="Pandey A."/>
            <person name="Papenfuss A.T."/>
            <person name="Fischer K."/>
        </authorList>
    </citation>
    <scope>NUCLEOTIDE SEQUENCE [LARGE SCALE GENOMIC DNA]</scope>
</reference>
<dbReference type="EMBL" id="WVUK01000058">
    <property type="protein sequence ID" value="KAF7491859.1"/>
    <property type="molecule type" value="Genomic_DNA"/>
</dbReference>
<dbReference type="Proteomes" id="UP000070412">
    <property type="component" value="Unassembled WGS sequence"/>
</dbReference>
<dbReference type="AlphaFoldDB" id="A0A834R6M5"/>
<feature type="chain" id="PRO_5038259215" evidence="2">
    <location>
        <begin position="36"/>
        <end position="795"/>
    </location>
</feature>
<reference evidence="4" key="3">
    <citation type="submission" date="2022-06" db="UniProtKB">
        <authorList>
            <consortium name="EnsemblMetazoa"/>
        </authorList>
    </citation>
    <scope>IDENTIFICATION</scope>
</reference>